<dbReference type="PANTHER" id="PTHR36173">
    <property type="entry name" value="RIBONUCLEASE VAPC16-RELATED"/>
    <property type="match status" value="1"/>
</dbReference>
<dbReference type="InterPro" id="IPR041705">
    <property type="entry name" value="PIN_Sll0205"/>
</dbReference>
<proteinExistence type="predicted"/>
<protein>
    <recommendedName>
        <fullName evidence="1">PIN domain-containing protein</fullName>
    </recommendedName>
</protein>
<dbReference type="PANTHER" id="PTHR36173:SF1">
    <property type="entry name" value="RIBONUCLEASE VAPC22"/>
    <property type="match status" value="1"/>
</dbReference>
<dbReference type="InterPro" id="IPR052919">
    <property type="entry name" value="TA_system_RNase"/>
</dbReference>
<comment type="caution">
    <text evidence="2">The sequence shown here is derived from an EMBL/GenBank/DDBJ whole genome shotgun (WGS) entry which is preliminary data.</text>
</comment>
<accession>A0A1F5GHC1</accession>
<reference evidence="2 3" key="1">
    <citation type="journal article" date="2016" name="Nat. Commun.">
        <title>Thousands of microbial genomes shed light on interconnected biogeochemical processes in an aquifer system.</title>
        <authorList>
            <person name="Anantharaman K."/>
            <person name="Brown C.T."/>
            <person name="Hug L.A."/>
            <person name="Sharon I."/>
            <person name="Castelle C.J."/>
            <person name="Probst A.J."/>
            <person name="Thomas B.C."/>
            <person name="Singh A."/>
            <person name="Wilkins M.J."/>
            <person name="Karaoz U."/>
            <person name="Brodie E.L."/>
            <person name="Williams K.H."/>
            <person name="Hubbard S.S."/>
            <person name="Banfield J.F."/>
        </authorList>
    </citation>
    <scope>NUCLEOTIDE SEQUENCE [LARGE SCALE GENOMIC DNA]</scope>
</reference>
<evidence type="ECO:0000313" key="2">
    <source>
        <dbReference type="EMBL" id="OGD91256.1"/>
    </source>
</evidence>
<dbReference type="Gene3D" id="3.40.50.1010">
    <property type="entry name" value="5'-nuclease"/>
    <property type="match status" value="1"/>
</dbReference>
<dbReference type="InterPro" id="IPR002716">
    <property type="entry name" value="PIN_dom"/>
</dbReference>
<dbReference type="Pfam" id="PF01850">
    <property type="entry name" value="PIN"/>
    <property type="match status" value="1"/>
</dbReference>
<dbReference type="STRING" id="1797716.A3D07_01810"/>
<dbReference type="CDD" id="cd09872">
    <property type="entry name" value="PIN_Sll0205-like"/>
    <property type="match status" value="1"/>
</dbReference>
<organism evidence="2 3">
    <name type="scientific">Candidatus Curtissbacteria bacterium RIFCSPHIGHO2_02_FULL_42_15</name>
    <dbReference type="NCBI Taxonomy" id="1797716"/>
    <lineage>
        <taxon>Bacteria</taxon>
        <taxon>Candidatus Curtissiibacteriota</taxon>
    </lineage>
</organism>
<dbReference type="AlphaFoldDB" id="A0A1F5GHC1"/>
<feature type="domain" description="PIN" evidence="1">
    <location>
        <begin position="2"/>
        <end position="126"/>
    </location>
</feature>
<gene>
    <name evidence="2" type="ORF">A3D07_01810</name>
</gene>
<evidence type="ECO:0000259" key="1">
    <source>
        <dbReference type="Pfam" id="PF01850"/>
    </source>
</evidence>
<dbReference type="EMBL" id="MFBF01000020">
    <property type="protein sequence ID" value="OGD91256.1"/>
    <property type="molecule type" value="Genomic_DNA"/>
</dbReference>
<name>A0A1F5GHC1_9BACT</name>
<evidence type="ECO:0000313" key="3">
    <source>
        <dbReference type="Proteomes" id="UP000177124"/>
    </source>
</evidence>
<sequence length="132" mass="15158">MIVLDTHVLIWWINETNRLSTKAQKAIENSINKGTKLLVSSISVWEIFLLFKKGSLESDMDLDVWLKNVESLQYLQFIPVDNSIAAKSVMLREFPDKDPADRIIVATARELGATLITSDARIRKYRHVQSVW</sequence>
<dbReference type="Proteomes" id="UP000177124">
    <property type="component" value="Unassembled WGS sequence"/>
</dbReference>
<dbReference type="InterPro" id="IPR029060">
    <property type="entry name" value="PIN-like_dom_sf"/>
</dbReference>
<dbReference type="SUPFAM" id="SSF88723">
    <property type="entry name" value="PIN domain-like"/>
    <property type="match status" value="1"/>
</dbReference>